<reference evidence="5 6" key="1">
    <citation type="submission" date="2024-03" db="EMBL/GenBank/DDBJ databases">
        <title>Mouse gut bacterial collection (mGBC) of GemPharmatech.</title>
        <authorList>
            <person name="He Y."/>
            <person name="Dong L."/>
            <person name="Wu D."/>
            <person name="Gao X."/>
            <person name="Lin Z."/>
        </authorList>
    </citation>
    <scope>NUCLEOTIDE SEQUENCE [LARGE SCALE GENOMIC DNA]</scope>
    <source>
        <strain evidence="5 6">61-15</strain>
    </source>
</reference>
<dbReference type="SUPFAM" id="SSF46785">
    <property type="entry name" value="Winged helix' DNA-binding domain"/>
    <property type="match status" value="1"/>
</dbReference>
<dbReference type="InterPro" id="IPR000835">
    <property type="entry name" value="HTH_MarR-typ"/>
</dbReference>
<name>A0ABV4D324_9LACT</name>
<dbReference type="InterPro" id="IPR036388">
    <property type="entry name" value="WH-like_DNA-bd_sf"/>
</dbReference>
<dbReference type="PANTHER" id="PTHR35790:SF4">
    <property type="entry name" value="HTH-TYPE TRANSCRIPTIONAL REGULATOR PCHR"/>
    <property type="match status" value="1"/>
</dbReference>
<gene>
    <name evidence="5" type="ORF">AALA52_00685</name>
</gene>
<feature type="domain" description="HTH marR-type" evidence="4">
    <location>
        <begin position="6"/>
        <end position="144"/>
    </location>
</feature>
<evidence type="ECO:0000313" key="6">
    <source>
        <dbReference type="Proteomes" id="UP001565283"/>
    </source>
</evidence>
<evidence type="ECO:0000256" key="2">
    <source>
        <dbReference type="ARBA" id="ARBA00023125"/>
    </source>
</evidence>
<dbReference type="Proteomes" id="UP001565283">
    <property type="component" value="Unassembled WGS sequence"/>
</dbReference>
<keyword evidence="2" id="KW-0238">DNA-binding</keyword>
<dbReference type="PANTHER" id="PTHR35790">
    <property type="entry name" value="HTH-TYPE TRANSCRIPTIONAL REGULATOR PCHR"/>
    <property type="match status" value="1"/>
</dbReference>
<dbReference type="InterPro" id="IPR047894">
    <property type="entry name" value="AdcR-like"/>
</dbReference>
<dbReference type="Gene3D" id="1.10.10.10">
    <property type="entry name" value="Winged helix-like DNA-binding domain superfamily/Winged helix DNA-binding domain"/>
    <property type="match status" value="1"/>
</dbReference>
<keyword evidence="6" id="KW-1185">Reference proteome</keyword>
<evidence type="ECO:0000256" key="1">
    <source>
        <dbReference type="ARBA" id="ARBA00023015"/>
    </source>
</evidence>
<evidence type="ECO:0000313" key="5">
    <source>
        <dbReference type="EMBL" id="MEY8442788.1"/>
    </source>
</evidence>
<sequence length="147" mass="16673">MSINLENQIDHFLSQVMQFAENKHEILLGKCQSDVKLTSTQEHLLMLLSEAPTTNARMAETLSVSPAAITKALKKLQDMALIFPTKSKTDERVVLWNLTEKALPIAQEHAAHHAATLDSYHQLTQKYTTDEQEVIKDFLNQLAEKFK</sequence>
<dbReference type="RefSeq" id="WP_369947662.1">
    <property type="nucleotide sequence ID" value="NZ_JBCLSH010000001.1"/>
</dbReference>
<dbReference type="Pfam" id="PF22381">
    <property type="entry name" value="Staph_reg_Sar_Rot"/>
    <property type="match status" value="1"/>
</dbReference>
<organism evidence="5 6">
    <name type="scientific">Lactococcus ileimucosae</name>
    <dbReference type="NCBI Taxonomy" id="2941329"/>
    <lineage>
        <taxon>Bacteria</taxon>
        <taxon>Bacillati</taxon>
        <taxon>Bacillota</taxon>
        <taxon>Bacilli</taxon>
        <taxon>Lactobacillales</taxon>
        <taxon>Streptococcaceae</taxon>
        <taxon>Lactococcus</taxon>
    </lineage>
</organism>
<proteinExistence type="predicted"/>
<dbReference type="InterPro" id="IPR036390">
    <property type="entry name" value="WH_DNA-bd_sf"/>
</dbReference>
<dbReference type="SMART" id="SM00347">
    <property type="entry name" value="HTH_MARR"/>
    <property type="match status" value="1"/>
</dbReference>
<keyword evidence="1" id="KW-0805">Transcription regulation</keyword>
<dbReference type="InterPro" id="IPR052067">
    <property type="entry name" value="Metal_resp_HTH_trans_reg"/>
</dbReference>
<dbReference type="InterPro" id="IPR055166">
    <property type="entry name" value="Transc_reg_Sar_Rot_HTH"/>
</dbReference>
<comment type="caution">
    <text evidence="5">The sequence shown here is derived from an EMBL/GenBank/DDBJ whole genome shotgun (WGS) entry which is preliminary data.</text>
</comment>
<dbReference type="PROSITE" id="PS50995">
    <property type="entry name" value="HTH_MARR_2"/>
    <property type="match status" value="1"/>
</dbReference>
<dbReference type="NCBIfam" id="NF038251">
    <property type="entry name" value="AdcR_fam_Zn_TF"/>
    <property type="match status" value="1"/>
</dbReference>
<dbReference type="Gene3D" id="6.10.140.1680">
    <property type="match status" value="1"/>
</dbReference>
<keyword evidence="3" id="KW-0804">Transcription</keyword>
<dbReference type="EMBL" id="JBCLSH010000001">
    <property type="protein sequence ID" value="MEY8442788.1"/>
    <property type="molecule type" value="Genomic_DNA"/>
</dbReference>
<protein>
    <submittedName>
        <fullName evidence="5">Zinc-dependent MarR family transcriptional regulator</fullName>
    </submittedName>
</protein>
<evidence type="ECO:0000256" key="3">
    <source>
        <dbReference type="ARBA" id="ARBA00023163"/>
    </source>
</evidence>
<accession>A0ABV4D324</accession>
<evidence type="ECO:0000259" key="4">
    <source>
        <dbReference type="PROSITE" id="PS50995"/>
    </source>
</evidence>
<dbReference type="Gene3D" id="6.10.250.2360">
    <property type="match status" value="1"/>
</dbReference>